<feature type="chain" id="PRO_5025682154" evidence="1">
    <location>
        <begin position="40"/>
        <end position="151"/>
    </location>
</feature>
<evidence type="ECO:0000313" key="2">
    <source>
        <dbReference type="EMBL" id="CAA7050974.1"/>
    </source>
</evidence>
<feature type="signal peptide" evidence="1">
    <location>
        <begin position="1"/>
        <end position="39"/>
    </location>
</feature>
<gene>
    <name evidence="2" type="ORF">MERR_LOCUS38209</name>
</gene>
<evidence type="ECO:0000256" key="1">
    <source>
        <dbReference type="SAM" id="SignalP"/>
    </source>
</evidence>
<keyword evidence="3" id="KW-1185">Reference proteome</keyword>
<comment type="caution">
    <text evidence="2">The sequence shown here is derived from an EMBL/GenBank/DDBJ whole genome shotgun (WGS) entry which is preliminary data.</text>
</comment>
<sequence>MFVRRSIQKQDFCVSRRRRGKHFRHLHIFLFLLFVSSSGGSLSGGVASAAFESLIGLGACRSPAFLHRGLTRGGVWRSPPVRFSVVSPSLLSFARQISAEVFHVGVVPTRSMGYAESSSTDLRCRRFKSAASSSDLRLPHPTYLECHSSLD</sequence>
<proteinExistence type="predicted"/>
<reference evidence="2" key="1">
    <citation type="submission" date="2020-01" db="EMBL/GenBank/DDBJ databases">
        <authorList>
            <person name="Mishra B."/>
        </authorList>
    </citation>
    <scope>NUCLEOTIDE SEQUENCE [LARGE SCALE GENOMIC DNA]</scope>
</reference>
<keyword evidence="1" id="KW-0732">Signal</keyword>
<name>A0A6D2KD29_9BRAS</name>
<organism evidence="2 3">
    <name type="scientific">Microthlaspi erraticum</name>
    <dbReference type="NCBI Taxonomy" id="1685480"/>
    <lineage>
        <taxon>Eukaryota</taxon>
        <taxon>Viridiplantae</taxon>
        <taxon>Streptophyta</taxon>
        <taxon>Embryophyta</taxon>
        <taxon>Tracheophyta</taxon>
        <taxon>Spermatophyta</taxon>
        <taxon>Magnoliopsida</taxon>
        <taxon>eudicotyledons</taxon>
        <taxon>Gunneridae</taxon>
        <taxon>Pentapetalae</taxon>
        <taxon>rosids</taxon>
        <taxon>malvids</taxon>
        <taxon>Brassicales</taxon>
        <taxon>Brassicaceae</taxon>
        <taxon>Coluteocarpeae</taxon>
        <taxon>Microthlaspi</taxon>
    </lineage>
</organism>
<accession>A0A6D2KD29</accession>
<protein>
    <submittedName>
        <fullName evidence="2">Uncharacterized protein</fullName>
    </submittedName>
</protein>
<dbReference type="EMBL" id="CACVBM020001462">
    <property type="protein sequence ID" value="CAA7050974.1"/>
    <property type="molecule type" value="Genomic_DNA"/>
</dbReference>
<evidence type="ECO:0000313" key="3">
    <source>
        <dbReference type="Proteomes" id="UP000467841"/>
    </source>
</evidence>
<dbReference type="AlphaFoldDB" id="A0A6D2KD29"/>
<dbReference type="Proteomes" id="UP000467841">
    <property type="component" value="Unassembled WGS sequence"/>
</dbReference>